<protein>
    <submittedName>
        <fullName evidence="1">Uncharacterized protein</fullName>
    </submittedName>
</protein>
<evidence type="ECO:0000313" key="1">
    <source>
        <dbReference type="EMBL" id="KJY76776.1"/>
    </source>
</evidence>
<dbReference type="RefSeq" id="WP_045985228.1">
    <property type="nucleotide sequence ID" value="NZ_CP063052.1"/>
</dbReference>
<organism evidence="1">
    <name type="scientific">Vibrio coralliilyticus</name>
    <dbReference type="NCBI Taxonomy" id="190893"/>
    <lineage>
        <taxon>Bacteria</taxon>
        <taxon>Pseudomonadati</taxon>
        <taxon>Pseudomonadota</taxon>
        <taxon>Gammaproteobacteria</taxon>
        <taxon>Vibrionales</taxon>
        <taxon>Vibrionaceae</taxon>
        <taxon>Vibrio</taxon>
    </lineage>
</organism>
<comment type="caution">
    <text evidence="1">The sequence shown here is derived from an EMBL/GenBank/DDBJ whole genome shotgun (WGS) entry which is preliminary data.</text>
</comment>
<proteinExistence type="predicted"/>
<reference evidence="1" key="1">
    <citation type="journal article" date="2015" name="BMC Genomics">
        <title>Genome mining reveals unlocked bioactive potential of marine Gram-negative bacteria.</title>
        <authorList>
            <person name="Machado H."/>
            <person name="Sonnenschein E.C."/>
            <person name="Melchiorsen J."/>
            <person name="Gram L."/>
        </authorList>
    </citation>
    <scope>NUCLEOTIDE SEQUENCE</scope>
    <source>
        <strain evidence="1">S2052</strain>
    </source>
</reference>
<name>A0A837GB63_9VIBR</name>
<accession>A0A837GB63</accession>
<gene>
    <name evidence="1" type="ORF">TW71_05415</name>
</gene>
<dbReference type="EMBL" id="JXXR01000003">
    <property type="protein sequence ID" value="KJY76776.1"/>
    <property type="molecule type" value="Genomic_DNA"/>
</dbReference>
<sequence>MLSLFGIRGALVPNFDGNEMLNLTAKTLSFVVLAFGVNDVGLTSEQGELLKLPKPIYGLDIEDLHIELIRSESAFVSHWVERQ</sequence>
<dbReference type="AlphaFoldDB" id="A0A837GB63"/>